<reference evidence="1" key="1">
    <citation type="submission" date="2018-02" db="EMBL/GenBank/DDBJ databases">
        <title>Rhizophora mucronata_Transcriptome.</title>
        <authorList>
            <person name="Meera S.P."/>
            <person name="Sreeshan A."/>
            <person name="Augustine A."/>
        </authorList>
    </citation>
    <scope>NUCLEOTIDE SEQUENCE</scope>
    <source>
        <tissue evidence="1">Leaf</tissue>
    </source>
</reference>
<organism evidence="1">
    <name type="scientific">Rhizophora mucronata</name>
    <name type="common">Asiatic mangrove</name>
    <dbReference type="NCBI Taxonomy" id="61149"/>
    <lineage>
        <taxon>Eukaryota</taxon>
        <taxon>Viridiplantae</taxon>
        <taxon>Streptophyta</taxon>
        <taxon>Embryophyta</taxon>
        <taxon>Tracheophyta</taxon>
        <taxon>Spermatophyta</taxon>
        <taxon>Magnoliopsida</taxon>
        <taxon>eudicotyledons</taxon>
        <taxon>Gunneridae</taxon>
        <taxon>Pentapetalae</taxon>
        <taxon>rosids</taxon>
        <taxon>fabids</taxon>
        <taxon>Malpighiales</taxon>
        <taxon>Rhizophoraceae</taxon>
        <taxon>Rhizophora</taxon>
    </lineage>
</organism>
<sequence>MISKFIFADLWGIKARPKLPTRAHAGGRDRFPFAGVSGMFLISRRRQNLLRILQKSSSGSSGLFLPRTFCRLCLSIEHRPQRIPYFLSSIHSTQSK</sequence>
<proteinExistence type="predicted"/>
<accession>A0A2P2JL81</accession>
<protein>
    <submittedName>
        <fullName evidence="1">Uncharacterized protein MANES_07G110100</fullName>
    </submittedName>
</protein>
<evidence type="ECO:0000313" key="1">
    <source>
        <dbReference type="EMBL" id="MBW94199.1"/>
    </source>
</evidence>
<name>A0A2P2JL81_RHIMU</name>
<dbReference type="EMBL" id="GGEC01013716">
    <property type="protein sequence ID" value="MBW94199.1"/>
    <property type="molecule type" value="Transcribed_RNA"/>
</dbReference>
<dbReference type="AlphaFoldDB" id="A0A2P2JL81"/>